<dbReference type="PRINTS" id="PR00335">
    <property type="entry name" value="KUPTAKETRKA"/>
</dbReference>
<dbReference type="AlphaFoldDB" id="A0A6N3B3R9"/>
<keyword evidence="3" id="KW-0633">Potassium transport</keyword>
<dbReference type="InterPro" id="IPR006037">
    <property type="entry name" value="RCK_C"/>
</dbReference>
<evidence type="ECO:0000259" key="8">
    <source>
        <dbReference type="PROSITE" id="PS51202"/>
    </source>
</evidence>
<organism evidence="9">
    <name type="scientific">Intestinibacter bartlettii</name>
    <dbReference type="NCBI Taxonomy" id="261299"/>
    <lineage>
        <taxon>Bacteria</taxon>
        <taxon>Bacillati</taxon>
        <taxon>Bacillota</taxon>
        <taxon>Clostridia</taxon>
        <taxon>Peptostreptococcales</taxon>
        <taxon>Peptostreptococcaceae</taxon>
        <taxon>Intestinibacter</taxon>
    </lineage>
</organism>
<protein>
    <recommendedName>
        <fullName evidence="1">Trk system potassium uptake protein TrkA</fullName>
    </recommendedName>
</protein>
<evidence type="ECO:0000256" key="3">
    <source>
        <dbReference type="ARBA" id="ARBA00022538"/>
    </source>
</evidence>
<gene>
    <name evidence="9" type="primary">trkA</name>
    <name evidence="9" type="ORF">IBLFYP30_01474</name>
</gene>
<sequence>MEIVVVGCGKVGKTLVEHLAIEGHNVVVIDINQKNVEEIVNTYDVMGICGNGAIHDIQLEAGVNKADLFISVTSSDEINLISCLIARKIGAKNLIARVRNPDYASQISFMRDGLGISLMINPEKAAADEIARILRFPSALKVDTFAKGLVDLAEIKVRPGSKLVGVSLSDLNRKFKTSVLVCALQRQQKVYIPDGRFTLEEGDKVHITASHKDLEKFMISAGIYERKIKSAMIIGGGRIAFYLTKQLAEIGIKVKIIDNNEKNCEKLSALLPKAEVVCADGTDQDVLLEEGIEYMDACVSMTGIDEENVIISLYASKCNVPKVITKVNRLSIINMLESIGIESVISPKDITANQIVRYVRAKANKGDSGIETLYKIVDKKAEAIEFIANKNVSFLGISLKKLKTKDNLLVAGIMRGNKLIVPSGDDFIKAGDSVIIVTTNSFLTSLEDILA</sequence>
<dbReference type="EMBL" id="CACRUE010000024">
    <property type="protein sequence ID" value="VYT99294.1"/>
    <property type="molecule type" value="Genomic_DNA"/>
</dbReference>
<evidence type="ECO:0000256" key="5">
    <source>
        <dbReference type="ARBA" id="ARBA00023027"/>
    </source>
</evidence>
<keyword evidence="4" id="KW-0630">Potassium</keyword>
<dbReference type="Pfam" id="PF02080">
    <property type="entry name" value="TrkA_C"/>
    <property type="match status" value="2"/>
</dbReference>
<dbReference type="NCBIfam" id="NF007033">
    <property type="entry name" value="PRK09496.1-5"/>
    <property type="match status" value="1"/>
</dbReference>
<dbReference type="InterPro" id="IPR006036">
    <property type="entry name" value="K_uptake_TrkA"/>
</dbReference>
<dbReference type="PANTHER" id="PTHR43833:SF5">
    <property type="entry name" value="TRK SYSTEM POTASSIUM UPTAKE PROTEIN TRKA"/>
    <property type="match status" value="1"/>
</dbReference>
<dbReference type="InterPro" id="IPR036291">
    <property type="entry name" value="NAD(P)-bd_dom_sf"/>
</dbReference>
<name>A0A6N3B3R9_9FIRM</name>
<evidence type="ECO:0000313" key="9">
    <source>
        <dbReference type="EMBL" id="VYT99294.1"/>
    </source>
</evidence>
<dbReference type="NCBIfam" id="NF007031">
    <property type="entry name" value="PRK09496.1-2"/>
    <property type="match status" value="1"/>
</dbReference>
<feature type="domain" description="RCK C-terminal" evidence="8">
    <location>
        <begin position="140"/>
        <end position="223"/>
    </location>
</feature>
<dbReference type="PROSITE" id="PS51202">
    <property type="entry name" value="RCK_C"/>
    <property type="match status" value="2"/>
</dbReference>
<evidence type="ECO:0000256" key="6">
    <source>
        <dbReference type="ARBA" id="ARBA00023065"/>
    </source>
</evidence>
<feature type="domain" description="RCK N-terminal" evidence="7">
    <location>
        <begin position="1"/>
        <end position="118"/>
    </location>
</feature>
<dbReference type="InterPro" id="IPR050721">
    <property type="entry name" value="Trk_Ktr_HKT_K-transport"/>
</dbReference>
<dbReference type="GO" id="GO:0005886">
    <property type="term" value="C:plasma membrane"/>
    <property type="evidence" value="ECO:0007669"/>
    <property type="project" value="InterPro"/>
</dbReference>
<accession>A0A6N3B3R9</accession>
<dbReference type="SUPFAM" id="SSF116726">
    <property type="entry name" value="TrkA C-terminal domain-like"/>
    <property type="match status" value="2"/>
</dbReference>
<evidence type="ECO:0000256" key="4">
    <source>
        <dbReference type="ARBA" id="ARBA00022958"/>
    </source>
</evidence>
<keyword evidence="5" id="KW-0520">NAD</keyword>
<feature type="domain" description="RCK N-terminal" evidence="7">
    <location>
        <begin position="228"/>
        <end position="345"/>
    </location>
</feature>
<feature type="domain" description="RCK C-terminal" evidence="8">
    <location>
        <begin position="371"/>
        <end position="451"/>
    </location>
</feature>
<dbReference type="InterPro" id="IPR003148">
    <property type="entry name" value="RCK_N"/>
</dbReference>
<dbReference type="NCBIfam" id="NF007041">
    <property type="entry name" value="PRK09496.3-4"/>
    <property type="match status" value="1"/>
</dbReference>
<evidence type="ECO:0000256" key="2">
    <source>
        <dbReference type="ARBA" id="ARBA00022448"/>
    </source>
</evidence>
<dbReference type="GO" id="GO:0015079">
    <property type="term" value="F:potassium ion transmembrane transporter activity"/>
    <property type="evidence" value="ECO:0007669"/>
    <property type="project" value="InterPro"/>
</dbReference>
<dbReference type="Gene3D" id="3.30.70.1450">
    <property type="entry name" value="Regulator of K+ conductance, C-terminal domain"/>
    <property type="match status" value="2"/>
</dbReference>
<dbReference type="SUPFAM" id="SSF51735">
    <property type="entry name" value="NAD(P)-binding Rossmann-fold domains"/>
    <property type="match status" value="2"/>
</dbReference>
<dbReference type="InterPro" id="IPR036721">
    <property type="entry name" value="RCK_C_sf"/>
</dbReference>
<proteinExistence type="predicted"/>
<dbReference type="PROSITE" id="PS51201">
    <property type="entry name" value="RCK_N"/>
    <property type="match status" value="2"/>
</dbReference>
<keyword evidence="6" id="KW-0406">Ion transport</keyword>
<dbReference type="Pfam" id="PF02254">
    <property type="entry name" value="TrkA_N"/>
    <property type="match status" value="2"/>
</dbReference>
<keyword evidence="2" id="KW-0813">Transport</keyword>
<reference evidence="9" key="1">
    <citation type="submission" date="2019-11" db="EMBL/GenBank/DDBJ databases">
        <authorList>
            <person name="Feng L."/>
        </authorList>
    </citation>
    <scope>NUCLEOTIDE SEQUENCE</scope>
    <source>
        <strain evidence="9">IbartlettiiLFYP30</strain>
    </source>
</reference>
<dbReference type="NCBIfam" id="NF007039">
    <property type="entry name" value="PRK09496.3-2"/>
    <property type="match status" value="1"/>
</dbReference>
<dbReference type="Gene3D" id="3.40.50.720">
    <property type="entry name" value="NAD(P)-binding Rossmann-like Domain"/>
    <property type="match status" value="2"/>
</dbReference>
<dbReference type="RefSeq" id="WP_024037372.1">
    <property type="nucleotide sequence ID" value="NZ_CACRUE010000024.1"/>
</dbReference>
<dbReference type="PANTHER" id="PTHR43833">
    <property type="entry name" value="POTASSIUM CHANNEL PROTEIN 2-RELATED-RELATED"/>
    <property type="match status" value="1"/>
</dbReference>
<evidence type="ECO:0000256" key="1">
    <source>
        <dbReference type="ARBA" id="ARBA00017378"/>
    </source>
</evidence>
<evidence type="ECO:0000259" key="7">
    <source>
        <dbReference type="PROSITE" id="PS51201"/>
    </source>
</evidence>